<dbReference type="STRING" id="1300344.I598_2399"/>
<keyword evidence="3" id="KW-1185">Reference proteome</keyword>
<dbReference type="SUPFAM" id="SSF55961">
    <property type="entry name" value="Bet v1-like"/>
    <property type="match status" value="1"/>
</dbReference>
<accession>A0A168FJD0</accession>
<dbReference type="Pfam" id="PF03364">
    <property type="entry name" value="Polyketide_cyc"/>
    <property type="match status" value="1"/>
</dbReference>
<dbReference type="Gene3D" id="3.30.530.20">
    <property type="match status" value="1"/>
</dbReference>
<reference evidence="2 3" key="1">
    <citation type="submission" date="2016-01" db="EMBL/GenBank/DDBJ databases">
        <title>Complete genome sequence of a soil Actinobacterium, Isoptericola dokdonensis DS-3.</title>
        <authorList>
            <person name="Kwon S.-K."/>
            <person name="Kim J.F."/>
        </authorList>
    </citation>
    <scope>NUCLEOTIDE SEQUENCE [LARGE SCALE GENOMIC DNA]</scope>
    <source>
        <strain evidence="2 3">DS-3</strain>
    </source>
</reference>
<dbReference type="AlphaFoldDB" id="A0A168FJD0"/>
<dbReference type="InterPro" id="IPR023393">
    <property type="entry name" value="START-like_dom_sf"/>
</dbReference>
<dbReference type="RefSeq" id="WP_068203144.1">
    <property type="nucleotide sequence ID" value="NZ_CP014209.1"/>
</dbReference>
<dbReference type="OrthoDB" id="9801773at2"/>
<protein>
    <recommendedName>
        <fullName evidence="1">Coenzyme Q-binding protein COQ10 START domain-containing protein</fullName>
    </recommendedName>
</protein>
<dbReference type="EMBL" id="CP014209">
    <property type="protein sequence ID" value="ANC31936.1"/>
    <property type="molecule type" value="Genomic_DNA"/>
</dbReference>
<dbReference type="InterPro" id="IPR005031">
    <property type="entry name" value="COQ10_START"/>
</dbReference>
<proteinExistence type="predicted"/>
<feature type="domain" description="Coenzyme Q-binding protein COQ10 START" evidence="1">
    <location>
        <begin position="49"/>
        <end position="136"/>
    </location>
</feature>
<evidence type="ECO:0000313" key="2">
    <source>
        <dbReference type="EMBL" id="ANC31936.1"/>
    </source>
</evidence>
<gene>
    <name evidence="2" type="ORF">I598_2399</name>
</gene>
<sequence length="158" mass="17152">MPTIVLTTAIRATPDACFAASLSVEAHTASMGDSGERAVAGRTTGVLGPGDTVTWRARHFGLPFRMTARIGVHEAPHRFIDEQVSGPFRSWWHEHRFAATPDGTSMTDTVRYTSPAGPLGRLVDRLVLVRYLTRLLEARNRWLAAELSRGRGDAGAAG</sequence>
<evidence type="ECO:0000259" key="1">
    <source>
        <dbReference type="Pfam" id="PF03364"/>
    </source>
</evidence>
<name>A0A168FJD0_9MICO</name>
<dbReference type="PATRIC" id="fig|1300344.3.peg.2406"/>
<organism evidence="2 3">
    <name type="scientific">Isoptericola dokdonensis DS-3</name>
    <dbReference type="NCBI Taxonomy" id="1300344"/>
    <lineage>
        <taxon>Bacteria</taxon>
        <taxon>Bacillati</taxon>
        <taxon>Actinomycetota</taxon>
        <taxon>Actinomycetes</taxon>
        <taxon>Micrococcales</taxon>
        <taxon>Promicromonosporaceae</taxon>
        <taxon>Isoptericola</taxon>
    </lineage>
</organism>
<dbReference type="CDD" id="cd07820">
    <property type="entry name" value="SRPBCC_3"/>
    <property type="match status" value="1"/>
</dbReference>
<dbReference type="Proteomes" id="UP000076794">
    <property type="component" value="Chromosome"/>
</dbReference>
<dbReference type="KEGG" id="ido:I598_2399"/>
<evidence type="ECO:0000313" key="3">
    <source>
        <dbReference type="Proteomes" id="UP000076794"/>
    </source>
</evidence>